<sequence>MVKQLKYTSRRKSGVSVGEAVAKDLNKRLTAKSNKSDSPFVEINVNEKELTDKGFDEFIGVLVKCIKFKDDEHPLGRTRVTELHLQGNQLTLASLSQLAEVVALSAGDLRELDLSQNKIQVETAEDVEQWVLFLKAFENCFVLKKLDLGSNPLGRLGIEHFARVYLKSGLDFLEDDADALLGSELVEESASVETAAKPGKENEPKHLKKKSPNKGKGARLSSHTHVDPTGIKKHACTRGLRSIPYLILSDVEPSSTGALHLLSMLNVQRTREHLLRYLPPGKPKGLPDSEALCKSIIWRPNDTLDIHTKRLLEVSEALRDVKSDSDSEGQDINDEDGTEKAAQNKLQNNLKGEYSRKSKRVRLQAIKEDGLHGSTIWGTALKMMLVSRVILLDGQGHPKEIPEVQDDKGKSENANEENNDSEGGNEEWAEEEADEQETSRAPSGTGYREQDDSSSEVPTFSHIENVQPYRVRRMLPTTGNVPQAVARMATQMAAVALAEVEQVTGPFHPSAQAFNSDFPTLQEAHEPFVSERAAGQGEAKNPPPAGEQTPRKSSLAPRAARKLPRDLPFDVLRQVIAEAVGADGILDHDQQERIMEYGASWHALANELKFQGAEEHQQIWKLLDTLKCFEYTPW</sequence>
<organism evidence="2 3">
    <name type="scientific">Aspergillus carbonarius (strain ITEM 5010)</name>
    <dbReference type="NCBI Taxonomy" id="602072"/>
    <lineage>
        <taxon>Eukaryota</taxon>
        <taxon>Fungi</taxon>
        <taxon>Dikarya</taxon>
        <taxon>Ascomycota</taxon>
        <taxon>Pezizomycotina</taxon>
        <taxon>Eurotiomycetes</taxon>
        <taxon>Eurotiomycetidae</taxon>
        <taxon>Eurotiales</taxon>
        <taxon>Aspergillaceae</taxon>
        <taxon>Aspergillus</taxon>
        <taxon>Aspergillus subgen. Circumdati</taxon>
    </lineage>
</organism>
<reference evidence="3" key="1">
    <citation type="journal article" date="2017" name="Genome Biol.">
        <title>Comparative genomics reveals high biological diversity and specific adaptations in the industrially and medically important fungal genus Aspergillus.</title>
        <authorList>
            <person name="de Vries R.P."/>
            <person name="Riley R."/>
            <person name="Wiebenga A."/>
            <person name="Aguilar-Osorio G."/>
            <person name="Amillis S."/>
            <person name="Uchima C.A."/>
            <person name="Anderluh G."/>
            <person name="Asadollahi M."/>
            <person name="Askin M."/>
            <person name="Barry K."/>
            <person name="Battaglia E."/>
            <person name="Bayram O."/>
            <person name="Benocci T."/>
            <person name="Braus-Stromeyer S.A."/>
            <person name="Caldana C."/>
            <person name="Canovas D."/>
            <person name="Cerqueira G.C."/>
            <person name="Chen F."/>
            <person name="Chen W."/>
            <person name="Choi C."/>
            <person name="Clum A."/>
            <person name="Dos Santos R.A."/>
            <person name="Damasio A.R."/>
            <person name="Diallinas G."/>
            <person name="Emri T."/>
            <person name="Fekete E."/>
            <person name="Flipphi M."/>
            <person name="Freyberg S."/>
            <person name="Gallo A."/>
            <person name="Gournas C."/>
            <person name="Habgood R."/>
            <person name="Hainaut M."/>
            <person name="Harispe M.L."/>
            <person name="Henrissat B."/>
            <person name="Hilden K.S."/>
            <person name="Hope R."/>
            <person name="Hossain A."/>
            <person name="Karabika E."/>
            <person name="Karaffa L."/>
            <person name="Karanyi Z."/>
            <person name="Krasevec N."/>
            <person name="Kuo A."/>
            <person name="Kusch H."/>
            <person name="LaButti K."/>
            <person name="Lagendijk E.L."/>
            <person name="Lapidus A."/>
            <person name="Levasseur A."/>
            <person name="Lindquist E."/>
            <person name="Lipzen A."/>
            <person name="Logrieco A.F."/>
            <person name="MacCabe A."/>
            <person name="Maekelae M.R."/>
            <person name="Malavazi I."/>
            <person name="Melin P."/>
            <person name="Meyer V."/>
            <person name="Mielnichuk N."/>
            <person name="Miskei M."/>
            <person name="Molnar A.P."/>
            <person name="Mule G."/>
            <person name="Ngan C.Y."/>
            <person name="Orejas M."/>
            <person name="Orosz E."/>
            <person name="Ouedraogo J.P."/>
            <person name="Overkamp K.M."/>
            <person name="Park H.-S."/>
            <person name="Perrone G."/>
            <person name="Piumi F."/>
            <person name="Punt P.J."/>
            <person name="Ram A.F."/>
            <person name="Ramon A."/>
            <person name="Rauscher S."/>
            <person name="Record E."/>
            <person name="Riano-Pachon D.M."/>
            <person name="Robert V."/>
            <person name="Roehrig J."/>
            <person name="Ruller R."/>
            <person name="Salamov A."/>
            <person name="Salih N.S."/>
            <person name="Samson R.A."/>
            <person name="Sandor E."/>
            <person name="Sanguinetti M."/>
            <person name="Schuetze T."/>
            <person name="Sepcic K."/>
            <person name="Shelest E."/>
            <person name="Sherlock G."/>
            <person name="Sophianopoulou V."/>
            <person name="Squina F.M."/>
            <person name="Sun H."/>
            <person name="Susca A."/>
            <person name="Todd R.B."/>
            <person name="Tsang A."/>
            <person name="Unkles S.E."/>
            <person name="van de Wiele N."/>
            <person name="van Rossen-Uffink D."/>
            <person name="Oliveira J.V."/>
            <person name="Vesth T.C."/>
            <person name="Visser J."/>
            <person name="Yu J.-H."/>
            <person name="Zhou M."/>
            <person name="Andersen M.R."/>
            <person name="Archer D.B."/>
            <person name="Baker S.E."/>
            <person name="Benoit I."/>
            <person name="Brakhage A.A."/>
            <person name="Braus G.H."/>
            <person name="Fischer R."/>
            <person name="Frisvad J.C."/>
            <person name="Goldman G.H."/>
            <person name="Houbraken J."/>
            <person name="Oakley B."/>
            <person name="Pocsi I."/>
            <person name="Scazzocchio C."/>
            <person name="Seiboth B."/>
            <person name="vanKuyk P.A."/>
            <person name="Wortman J."/>
            <person name="Dyer P.S."/>
            <person name="Grigoriev I.V."/>
        </authorList>
    </citation>
    <scope>NUCLEOTIDE SEQUENCE [LARGE SCALE GENOMIC DNA]</scope>
    <source>
        <strain evidence="3">ITEM 5010</strain>
    </source>
</reference>
<gene>
    <name evidence="2" type="ORF">ASPCADRAFT_125521</name>
</gene>
<dbReference type="InterPro" id="IPR032675">
    <property type="entry name" value="LRR_dom_sf"/>
</dbReference>
<dbReference type="PROSITE" id="PS50096">
    <property type="entry name" value="IQ"/>
    <property type="match status" value="1"/>
</dbReference>
<feature type="compositionally biased region" description="Acidic residues" evidence="1">
    <location>
        <begin position="326"/>
        <end position="337"/>
    </location>
</feature>
<proteinExistence type="predicted"/>
<dbReference type="OrthoDB" id="9876299at2759"/>
<dbReference type="OMA" id="CKSIIWR"/>
<dbReference type="Proteomes" id="UP000188318">
    <property type="component" value="Unassembled WGS sequence"/>
</dbReference>
<keyword evidence="3" id="KW-1185">Reference proteome</keyword>
<dbReference type="EMBL" id="KV907493">
    <property type="protein sequence ID" value="OOG00500.1"/>
    <property type="molecule type" value="Genomic_DNA"/>
</dbReference>
<feature type="compositionally biased region" description="Basic and acidic residues" evidence="1">
    <location>
        <begin position="398"/>
        <end position="413"/>
    </location>
</feature>
<feature type="region of interest" description="Disordered" evidence="1">
    <location>
        <begin position="398"/>
        <end position="464"/>
    </location>
</feature>
<dbReference type="VEuPathDB" id="FungiDB:ASPCADRAFT_125521"/>
<feature type="region of interest" description="Disordered" evidence="1">
    <location>
        <begin position="191"/>
        <end position="231"/>
    </location>
</feature>
<dbReference type="SMART" id="SM00368">
    <property type="entry name" value="LRR_RI"/>
    <property type="match status" value="3"/>
</dbReference>
<accession>A0A1R3S158</accession>
<evidence type="ECO:0000256" key="1">
    <source>
        <dbReference type="SAM" id="MobiDB-lite"/>
    </source>
</evidence>
<evidence type="ECO:0000313" key="3">
    <source>
        <dbReference type="Proteomes" id="UP000188318"/>
    </source>
</evidence>
<evidence type="ECO:0008006" key="4">
    <source>
        <dbReference type="Google" id="ProtNLM"/>
    </source>
</evidence>
<feature type="compositionally biased region" description="Polar residues" evidence="1">
    <location>
        <begin position="455"/>
        <end position="464"/>
    </location>
</feature>
<feature type="compositionally biased region" description="Basic residues" evidence="1">
    <location>
        <begin position="206"/>
        <end position="217"/>
    </location>
</feature>
<protein>
    <recommendedName>
        <fullName evidence="4">Leucine rich repeat protein</fullName>
    </recommendedName>
</protein>
<dbReference type="Gene3D" id="3.80.10.10">
    <property type="entry name" value="Ribonuclease Inhibitor"/>
    <property type="match status" value="1"/>
</dbReference>
<feature type="region of interest" description="Disordered" evidence="1">
    <location>
        <begin position="532"/>
        <end position="560"/>
    </location>
</feature>
<feature type="compositionally biased region" description="Acidic residues" evidence="1">
    <location>
        <begin position="414"/>
        <end position="436"/>
    </location>
</feature>
<name>A0A1R3S158_ASPC5</name>
<dbReference type="SUPFAM" id="SSF52047">
    <property type="entry name" value="RNI-like"/>
    <property type="match status" value="1"/>
</dbReference>
<dbReference type="AlphaFoldDB" id="A0A1R3S158"/>
<feature type="region of interest" description="Disordered" evidence="1">
    <location>
        <begin position="320"/>
        <end position="353"/>
    </location>
</feature>
<evidence type="ECO:0000313" key="2">
    <source>
        <dbReference type="EMBL" id="OOG00500.1"/>
    </source>
</evidence>